<evidence type="ECO:0000256" key="1">
    <source>
        <dbReference type="SAM" id="MobiDB-lite"/>
    </source>
</evidence>
<name>A0A3Q7F991_SOLLC</name>
<dbReference type="Pfam" id="PF24620">
    <property type="entry name" value="DUF7625"/>
    <property type="match status" value="1"/>
</dbReference>
<gene>
    <name evidence="5" type="primary">LOC101259999</name>
</gene>
<dbReference type="GeneID" id="101259999"/>
<accession>A0A3Q7F991</accession>
<dbReference type="EnsemblPlants" id="Solyc02g088850.3.1">
    <property type="protein sequence ID" value="Solyc02g088850.3.1"/>
    <property type="gene ID" value="Solyc02g088850.3"/>
</dbReference>
<evidence type="ECO:0008006" key="7">
    <source>
        <dbReference type="Google" id="ProtNLM"/>
    </source>
</evidence>
<dbReference type="AlphaFoldDB" id="A0A3Q7F991"/>
<feature type="domain" description="NYN" evidence="2">
    <location>
        <begin position="24"/>
        <end position="161"/>
    </location>
</feature>
<dbReference type="Pfam" id="PF14418">
    <property type="entry name" value="OHA"/>
    <property type="match status" value="1"/>
</dbReference>
<dbReference type="GO" id="GO:0010468">
    <property type="term" value="P:regulation of gene expression"/>
    <property type="evidence" value="ECO:0007669"/>
    <property type="project" value="InterPro"/>
</dbReference>
<proteinExistence type="predicted"/>
<organism evidence="5">
    <name type="scientific">Solanum lycopersicum</name>
    <name type="common">Tomato</name>
    <name type="synonym">Lycopersicon esculentum</name>
    <dbReference type="NCBI Taxonomy" id="4081"/>
    <lineage>
        <taxon>Eukaryota</taxon>
        <taxon>Viridiplantae</taxon>
        <taxon>Streptophyta</taxon>
        <taxon>Embryophyta</taxon>
        <taxon>Tracheophyta</taxon>
        <taxon>Spermatophyta</taxon>
        <taxon>Magnoliopsida</taxon>
        <taxon>eudicotyledons</taxon>
        <taxon>Gunneridae</taxon>
        <taxon>Pentapetalae</taxon>
        <taxon>asterids</taxon>
        <taxon>lamiids</taxon>
        <taxon>Solanales</taxon>
        <taxon>Solanaceae</taxon>
        <taxon>Solanoideae</taxon>
        <taxon>Solaneae</taxon>
        <taxon>Solanum</taxon>
        <taxon>Solanum subgen. Lycopersicon</taxon>
    </lineage>
</organism>
<reference evidence="5" key="2">
    <citation type="submission" date="2019-01" db="UniProtKB">
        <authorList>
            <consortium name="EnsemblPlants"/>
        </authorList>
    </citation>
    <scope>IDENTIFICATION</scope>
    <source>
        <strain evidence="5">cv. Heinz 1706</strain>
    </source>
</reference>
<dbReference type="PANTHER" id="PTHR14379:SF70">
    <property type="entry name" value="NYN DOMAIN-CONTAINING PROTEIN"/>
    <property type="match status" value="1"/>
</dbReference>
<feature type="domain" description="DUF7625" evidence="4">
    <location>
        <begin position="421"/>
        <end position="509"/>
    </location>
</feature>
<protein>
    <recommendedName>
        <fullName evidence="7">NYN domain-containing protein</fullName>
    </recommendedName>
</protein>
<dbReference type="GO" id="GO:0005777">
    <property type="term" value="C:peroxisome"/>
    <property type="evidence" value="ECO:0007669"/>
    <property type="project" value="InterPro"/>
</dbReference>
<evidence type="ECO:0000259" key="4">
    <source>
        <dbReference type="Pfam" id="PF24620"/>
    </source>
</evidence>
<dbReference type="CDD" id="cd10910">
    <property type="entry name" value="PIN_limkain_b1_N_like"/>
    <property type="match status" value="1"/>
</dbReference>
<dbReference type="Gramene" id="Solyc02g088850.3.1">
    <property type="protein sequence ID" value="Solyc02g088850.3.1"/>
    <property type="gene ID" value="Solyc02g088850.3"/>
</dbReference>
<evidence type="ECO:0000259" key="2">
    <source>
        <dbReference type="Pfam" id="PF01936"/>
    </source>
</evidence>
<reference evidence="5" key="1">
    <citation type="journal article" date="2012" name="Nature">
        <title>The tomato genome sequence provides insights into fleshy fruit evolution.</title>
        <authorList>
            <consortium name="Tomato Genome Consortium"/>
        </authorList>
    </citation>
    <scope>NUCLEOTIDE SEQUENCE [LARGE SCALE GENOMIC DNA]</scope>
    <source>
        <strain evidence="5">cv. Heinz 1706</strain>
    </source>
</reference>
<dbReference type="InterPro" id="IPR024768">
    <property type="entry name" value="Marf1"/>
</dbReference>
<dbReference type="PaxDb" id="4081-Solyc02g088850.2.1"/>
<dbReference type="RefSeq" id="XP_004232162.1">
    <property type="nucleotide sequence ID" value="XM_004232114.5"/>
</dbReference>
<evidence type="ECO:0000313" key="6">
    <source>
        <dbReference type="Proteomes" id="UP000004994"/>
    </source>
</evidence>
<keyword evidence="6" id="KW-1185">Reference proteome</keyword>
<dbReference type="PANTHER" id="PTHR14379">
    <property type="entry name" value="LIMKAIN B LKAP"/>
    <property type="match status" value="1"/>
</dbReference>
<dbReference type="InterPro" id="IPR056042">
    <property type="entry name" value="DUF7625"/>
</dbReference>
<evidence type="ECO:0000313" key="5">
    <source>
        <dbReference type="EnsemblPlants" id="Solyc02g088850.3.1"/>
    </source>
</evidence>
<dbReference type="Gene3D" id="3.40.50.1010">
    <property type="entry name" value="5'-nuclease"/>
    <property type="match status" value="1"/>
</dbReference>
<sequence length="600" mass="65632">MAGDKLKAGLPGGKAAEPQYQAAKTSVWWDIENCQVPRGCDAHAIAQNINAALMKMNYNGPVAISAYGDTNRIPSYIQRALSSTGISLNHVPAGAKDASDKKILVDMLFWAVDNPAPANYLLISGDRDFSNAIHQLRMRRYNILLAQPFKASPALAAAATNVWQWISLAAGESPRELTFGTNTLHQESIPTPVYEPISANQPAYSNANTNINTNANNANANSNSNAKAKSKANANANANANINTNINTSANANINTNSNANANANANTNTTTNANANTKTKVIYVPKNSNQLTMTGRSSMPARIEETSSSYRPHAPAVAPVQFAPHIFFAKSDSSENHNSKFIENKPAQRTQSQPPLVRDNFVKKFNFRQKNLQPSLQRPEGRGDLCGSMNKGDVCPEFSFLPSSSGASKSVSGNSNLELQLPELIQGLIGVILLSLDSLKLEKIVPTKENIGYCLRYGNPKYRHIDVTVALNAALEQQMIVKLKQADIELYVGRNERIWKCENPLGGNPNQYHNATWNVIEKFLCSTVGRSAIAASECRYEAALILRNACLKDLTLGEVLQILNMIITLKRWIKTRSDWHQITITLPETNNDNDTRTCI</sequence>
<dbReference type="OMA" id="CENPLGG"/>
<feature type="region of interest" description="Disordered" evidence="1">
    <location>
        <begin position="212"/>
        <end position="233"/>
    </location>
</feature>
<evidence type="ECO:0000259" key="3">
    <source>
        <dbReference type="Pfam" id="PF14418"/>
    </source>
</evidence>
<dbReference type="InParanoid" id="A0A3Q7F991"/>
<feature type="domain" description="OST-HTH associated" evidence="3">
    <location>
        <begin position="537"/>
        <end position="592"/>
    </location>
</feature>
<dbReference type="GO" id="GO:0004540">
    <property type="term" value="F:RNA nuclease activity"/>
    <property type="evidence" value="ECO:0007669"/>
    <property type="project" value="InterPro"/>
</dbReference>
<dbReference type="Proteomes" id="UP000004994">
    <property type="component" value="Chromosome 2"/>
</dbReference>
<dbReference type="Pfam" id="PF01936">
    <property type="entry name" value="NYN"/>
    <property type="match status" value="1"/>
</dbReference>
<dbReference type="STRING" id="4081.A0A3Q7F991"/>
<dbReference type="SMR" id="A0A3Q7F991"/>
<dbReference type="OrthoDB" id="549353at2759"/>
<dbReference type="InterPro" id="IPR025677">
    <property type="entry name" value="OST-HTH-assoc_dom"/>
</dbReference>
<dbReference type="InterPro" id="IPR021139">
    <property type="entry name" value="NYN"/>
</dbReference>
<dbReference type="KEGG" id="sly:101259999"/>